<dbReference type="OrthoDB" id="326445at2157"/>
<name>A0A6B0T2L4_9EURY</name>
<dbReference type="RefSeq" id="WP_159764435.1">
    <property type="nucleotide sequence ID" value="NZ_WUUT01000004.1"/>
</dbReference>
<dbReference type="Proteomes" id="UP000466535">
    <property type="component" value="Unassembled WGS sequence"/>
</dbReference>
<dbReference type="EMBL" id="WUUT01000004">
    <property type="protein sequence ID" value="MXR52314.1"/>
    <property type="molecule type" value="Genomic_DNA"/>
</dbReference>
<proteinExistence type="predicted"/>
<dbReference type="AlphaFoldDB" id="A0A6B0T2L4"/>
<reference evidence="1 2" key="1">
    <citation type="submission" date="2019-12" db="EMBL/GenBank/DDBJ databases">
        <title>Isolation and characterization of three novel carbon monoxide-oxidizing members of Halobacteria from salione crusts and soils.</title>
        <authorList>
            <person name="Myers M.R."/>
            <person name="King G.M."/>
        </authorList>
    </citation>
    <scope>NUCLEOTIDE SEQUENCE [LARGE SCALE GENOMIC DNA]</scope>
    <source>
        <strain evidence="1 2">WSH3</strain>
    </source>
</reference>
<sequence>MEQLLPPKFRPATWAITELAALNWGLVEFADTNLLTDVLGLSGDPLTVTFGVIGAAGAVGLYNTAAHYLGD</sequence>
<comment type="caution">
    <text evidence="1">The sequence shown here is derived from an EMBL/GenBank/DDBJ whole genome shotgun (WGS) entry which is preliminary data.</text>
</comment>
<evidence type="ECO:0008006" key="3">
    <source>
        <dbReference type="Google" id="ProtNLM"/>
    </source>
</evidence>
<keyword evidence="2" id="KW-1185">Reference proteome</keyword>
<accession>A0A6B0T2L4</accession>
<organism evidence="1 2">
    <name type="scientific">Halovenus carboxidivorans</name>
    <dbReference type="NCBI Taxonomy" id="2692199"/>
    <lineage>
        <taxon>Archaea</taxon>
        <taxon>Methanobacteriati</taxon>
        <taxon>Methanobacteriota</taxon>
        <taxon>Stenosarchaea group</taxon>
        <taxon>Halobacteria</taxon>
        <taxon>Halobacteriales</taxon>
        <taxon>Haloarculaceae</taxon>
        <taxon>Halovenus</taxon>
    </lineage>
</organism>
<gene>
    <name evidence="1" type="ORF">GRX03_11960</name>
</gene>
<protein>
    <recommendedName>
        <fullName evidence="3">MFS transporter</fullName>
    </recommendedName>
</protein>
<evidence type="ECO:0000313" key="2">
    <source>
        <dbReference type="Proteomes" id="UP000466535"/>
    </source>
</evidence>
<evidence type="ECO:0000313" key="1">
    <source>
        <dbReference type="EMBL" id="MXR52314.1"/>
    </source>
</evidence>